<name>A0ABR4FNK7_9EURO</name>
<dbReference type="InterPro" id="IPR037401">
    <property type="entry name" value="SnoaL-like"/>
</dbReference>
<dbReference type="SUPFAM" id="SSF54427">
    <property type="entry name" value="NTF2-like"/>
    <property type="match status" value="1"/>
</dbReference>
<sequence>MATIPPLPAHLSPALTRREAITDAITRFLVGLDTTDKSLFGSSFTPSATLTINGNTIEGLDAIITGCYDVIGKLDTTHFLTNVRIHVDEGGK</sequence>
<accession>A0ABR4FNK7</accession>
<keyword evidence="3" id="KW-1185">Reference proteome</keyword>
<proteinExistence type="predicted"/>
<comment type="caution">
    <text evidence="2">The sequence shown here is derived from an EMBL/GenBank/DDBJ whole genome shotgun (WGS) entry which is preliminary data.</text>
</comment>
<protein>
    <recommendedName>
        <fullName evidence="1">SnoaL-like domain-containing protein</fullName>
    </recommendedName>
</protein>
<organism evidence="2 3">
    <name type="scientific">Aspergillus keveii</name>
    <dbReference type="NCBI Taxonomy" id="714993"/>
    <lineage>
        <taxon>Eukaryota</taxon>
        <taxon>Fungi</taxon>
        <taxon>Dikarya</taxon>
        <taxon>Ascomycota</taxon>
        <taxon>Pezizomycotina</taxon>
        <taxon>Eurotiomycetes</taxon>
        <taxon>Eurotiomycetidae</taxon>
        <taxon>Eurotiales</taxon>
        <taxon>Aspergillaceae</taxon>
        <taxon>Aspergillus</taxon>
        <taxon>Aspergillus subgen. Nidulantes</taxon>
    </lineage>
</organism>
<dbReference type="InterPro" id="IPR032710">
    <property type="entry name" value="NTF2-like_dom_sf"/>
</dbReference>
<evidence type="ECO:0000259" key="1">
    <source>
        <dbReference type="Pfam" id="PF13577"/>
    </source>
</evidence>
<evidence type="ECO:0000313" key="3">
    <source>
        <dbReference type="Proteomes" id="UP001610563"/>
    </source>
</evidence>
<dbReference type="EMBL" id="JBFTWV010000166">
    <property type="protein sequence ID" value="KAL2784802.1"/>
    <property type="molecule type" value="Genomic_DNA"/>
</dbReference>
<dbReference type="Gene3D" id="3.10.450.50">
    <property type="match status" value="1"/>
</dbReference>
<feature type="domain" description="SnoaL-like" evidence="1">
    <location>
        <begin position="14"/>
        <end position="89"/>
    </location>
</feature>
<evidence type="ECO:0000313" key="2">
    <source>
        <dbReference type="EMBL" id="KAL2784802.1"/>
    </source>
</evidence>
<dbReference type="Pfam" id="PF13577">
    <property type="entry name" value="SnoaL_4"/>
    <property type="match status" value="1"/>
</dbReference>
<dbReference type="Proteomes" id="UP001610563">
    <property type="component" value="Unassembled WGS sequence"/>
</dbReference>
<reference evidence="2 3" key="1">
    <citation type="submission" date="2024-07" db="EMBL/GenBank/DDBJ databases">
        <title>Section-level genome sequencing and comparative genomics of Aspergillus sections Usti and Cavernicolus.</title>
        <authorList>
            <consortium name="Lawrence Berkeley National Laboratory"/>
            <person name="Nybo J.L."/>
            <person name="Vesth T.C."/>
            <person name="Theobald S."/>
            <person name="Frisvad J.C."/>
            <person name="Larsen T.O."/>
            <person name="Kjaerboelling I."/>
            <person name="Rothschild-Mancinelli K."/>
            <person name="Lyhne E.K."/>
            <person name="Kogle M.E."/>
            <person name="Barry K."/>
            <person name="Clum A."/>
            <person name="Na H."/>
            <person name="Ledsgaard L."/>
            <person name="Lin J."/>
            <person name="Lipzen A."/>
            <person name="Kuo A."/>
            <person name="Riley R."/>
            <person name="Mondo S."/>
            <person name="Labutti K."/>
            <person name="Haridas S."/>
            <person name="Pangalinan J."/>
            <person name="Salamov A.A."/>
            <person name="Simmons B.A."/>
            <person name="Magnuson J.K."/>
            <person name="Chen J."/>
            <person name="Drula E."/>
            <person name="Henrissat B."/>
            <person name="Wiebenga A."/>
            <person name="Lubbers R.J."/>
            <person name="Gomes A.C."/>
            <person name="Makela M.R."/>
            <person name="Stajich J."/>
            <person name="Grigoriev I.V."/>
            <person name="Mortensen U.H."/>
            <person name="De Vries R.P."/>
            <person name="Baker S.E."/>
            <person name="Andersen M.R."/>
        </authorList>
    </citation>
    <scope>NUCLEOTIDE SEQUENCE [LARGE SCALE GENOMIC DNA]</scope>
    <source>
        <strain evidence="2 3">CBS 209.92</strain>
    </source>
</reference>
<gene>
    <name evidence="2" type="ORF">BJX66DRAFT_316187</name>
</gene>